<feature type="region of interest" description="Disordered" evidence="1">
    <location>
        <begin position="90"/>
        <end position="141"/>
    </location>
</feature>
<feature type="transmembrane region" description="Helical" evidence="2">
    <location>
        <begin position="44"/>
        <end position="64"/>
    </location>
</feature>
<evidence type="ECO:0000313" key="3">
    <source>
        <dbReference type="EMBL" id="JAG19720.1"/>
    </source>
</evidence>
<protein>
    <submittedName>
        <fullName evidence="3">L-asparagine permease 1</fullName>
    </submittedName>
</protein>
<evidence type="ECO:0000313" key="4">
    <source>
        <dbReference type="EMBL" id="JAQ07799.1"/>
    </source>
</evidence>
<sequence>MHWVDGRLFHVSGRLLIAVLGAIQIYGLYSLLSFNTLKTFGDMLVYTTTSLSVIAYATVIVAYIQYVKQRERGYNQNLQQYSLAATRDLDTQDGQDTYPVFQPYTSSSQDQHRTFNSTSTNTLANSHNDHSLLAPDKRTRA</sequence>
<keyword evidence="2" id="KW-0472">Membrane</keyword>
<reference evidence="3" key="1">
    <citation type="journal article" date="2014" name="PLoS ONE">
        <title>Transcriptome-Based Identification of ABC Transporters in the Western Tarnished Plant Bug Lygus hesperus.</title>
        <authorList>
            <person name="Hull J.J."/>
            <person name="Chaney K."/>
            <person name="Geib S.M."/>
            <person name="Fabrick J.A."/>
            <person name="Brent C.S."/>
            <person name="Walsh D."/>
            <person name="Lavine L.C."/>
        </authorList>
    </citation>
    <scope>NUCLEOTIDE SEQUENCE</scope>
</reference>
<proteinExistence type="predicted"/>
<feature type="compositionally biased region" description="Polar residues" evidence="1">
    <location>
        <begin position="103"/>
        <end position="126"/>
    </location>
</feature>
<keyword evidence="2" id="KW-1133">Transmembrane helix</keyword>
<evidence type="ECO:0000256" key="2">
    <source>
        <dbReference type="SAM" id="Phobius"/>
    </source>
</evidence>
<reference evidence="3" key="2">
    <citation type="submission" date="2014-07" db="EMBL/GenBank/DDBJ databases">
        <authorList>
            <person name="Hull J."/>
        </authorList>
    </citation>
    <scope>NUCLEOTIDE SEQUENCE</scope>
</reference>
<accession>A0A0A9XRM2</accession>
<dbReference type="AlphaFoldDB" id="A0A0A9XRM2"/>
<evidence type="ECO:0000256" key="1">
    <source>
        <dbReference type="SAM" id="MobiDB-lite"/>
    </source>
</evidence>
<keyword evidence="2" id="KW-0812">Transmembrane</keyword>
<gene>
    <name evidence="3" type="primary">ansP1</name>
    <name evidence="3" type="ORF">CM83_8372</name>
    <name evidence="4" type="ORF">g.13415</name>
</gene>
<reference evidence="4" key="3">
    <citation type="journal article" date="2016" name="Gigascience">
        <title>De novo construction of an expanded transcriptome assembly for the western tarnished plant bug, Lygus hesperus.</title>
        <authorList>
            <person name="Tassone E.E."/>
            <person name="Geib S.M."/>
            <person name="Hall B."/>
            <person name="Fabrick J.A."/>
            <person name="Brent C.S."/>
            <person name="Hull J.J."/>
        </authorList>
    </citation>
    <scope>NUCLEOTIDE SEQUENCE</scope>
</reference>
<organism evidence="3">
    <name type="scientific">Lygus hesperus</name>
    <name type="common">Western plant bug</name>
    <dbReference type="NCBI Taxonomy" id="30085"/>
    <lineage>
        <taxon>Eukaryota</taxon>
        <taxon>Metazoa</taxon>
        <taxon>Ecdysozoa</taxon>
        <taxon>Arthropoda</taxon>
        <taxon>Hexapoda</taxon>
        <taxon>Insecta</taxon>
        <taxon>Pterygota</taxon>
        <taxon>Neoptera</taxon>
        <taxon>Paraneoptera</taxon>
        <taxon>Hemiptera</taxon>
        <taxon>Heteroptera</taxon>
        <taxon>Panheteroptera</taxon>
        <taxon>Cimicomorpha</taxon>
        <taxon>Miridae</taxon>
        <taxon>Mirini</taxon>
        <taxon>Lygus</taxon>
    </lineage>
</organism>
<feature type="transmembrane region" description="Helical" evidence="2">
    <location>
        <begin position="12"/>
        <end position="32"/>
    </location>
</feature>
<dbReference type="EMBL" id="GDHC01010830">
    <property type="protein sequence ID" value="JAQ07799.1"/>
    <property type="molecule type" value="Transcribed_RNA"/>
</dbReference>
<feature type="compositionally biased region" description="Basic and acidic residues" evidence="1">
    <location>
        <begin position="127"/>
        <end position="141"/>
    </location>
</feature>
<name>A0A0A9XRM2_LYGHE</name>
<dbReference type="EMBL" id="GBHO01023884">
    <property type="protein sequence ID" value="JAG19720.1"/>
    <property type="molecule type" value="Transcribed_RNA"/>
</dbReference>